<gene>
    <name evidence="2" type="ORF">S06H3_66307</name>
</gene>
<feature type="transmembrane region" description="Helical" evidence="1">
    <location>
        <begin position="6"/>
        <end position="27"/>
    </location>
</feature>
<reference evidence="2" key="1">
    <citation type="journal article" date="2014" name="Front. Microbiol.">
        <title>High frequency of phylogenetically diverse reductive dehalogenase-homologous genes in deep subseafloor sedimentary metagenomes.</title>
        <authorList>
            <person name="Kawai M."/>
            <person name="Futagami T."/>
            <person name="Toyoda A."/>
            <person name="Takaki Y."/>
            <person name="Nishi S."/>
            <person name="Hori S."/>
            <person name="Arai W."/>
            <person name="Tsubouchi T."/>
            <person name="Morono Y."/>
            <person name="Uchiyama I."/>
            <person name="Ito T."/>
            <person name="Fujiyama A."/>
            <person name="Inagaki F."/>
            <person name="Takami H."/>
        </authorList>
    </citation>
    <scope>NUCLEOTIDE SEQUENCE</scope>
    <source>
        <strain evidence="2">Expedition CK06-06</strain>
    </source>
</reference>
<dbReference type="EMBL" id="BARV01045110">
    <property type="protein sequence ID" value="GAI65978.1"/>
    <property type="molecule type" value="Genomic_DNA"/>
</dbReference>
<feature type="non-terminal residue" evidence="2">
    <location>
        <position position="1"/>
    </location>
</feature>
<sequence>KSIIVIIAGIVVAVLGIVAIVGGISAIRRKSFGLSLAGAICALLPINLLGILAVIFVSLGKGEFV</sequence>
<evidence type="ECO:0000256" key="1">
    <source>
        <dbReference type="SAM" id="Phobius"/>
    </source>
</evidence>
<comment type="caution">
    <text evidence="2">The sequence shown here is derived from an EMBL/GenBank/DDBJ whole genome shotgun (WGS) entry which is preliminary data.</text>
</comment>
<protein>
    <submittedName>
        <fullName evidence="2">Uncharacterized protein</fullName>
    </submittedName>
</protein>
<feature type="non-terminal residue" evidence="2">
    <location>
        <position position="65"/>
    </location>
</feature>
<organism evidence="2">
    <name type="scientific">marine sediment metagenome</name>
    <dbReference type="NCBI Taxonomy" id="412755"/>
    <lineage>
        <taxon>unclassified sequences</taxon>
        <taxon>metagenomes</taxon>
        <taxon>ecological metagenomes</taxon>
    </lineage>
</organism>
<keyword evidence="1" id="KW-0812">Transmembrane</keyword>
<name>X1QCP7_9ZZZZ</name>
<feature type="transmembrane region" description="Helical" evidence="1">
    <location>
        <begin position="34"/>
        <end position="59"/>
    </location>
</feature>
<evidence type="ECO:0000313" key="2">
    <source>
        <dbReference type="EMBL" id="GAI65978.1"/>
    </source>
</evidence>
<keyword evidence="1" id="KW-1133">Transmembrane helix</keyword>
<proteinExistence type="predicted"/>
<keyword evidence="1" id="KW-0472">Membrane</keyword>
<dbReference type="AlphaFoldDB" id="X1QCP7"/>
<accession>X1QCP7</accession>